<comment type="caution">
    <text evidence="1">The sequence shown here is derived from an EMBL/GenBank/DDBJ whole genome shotgun (WGS) entry which is preliminary data.</text>
</comment>
<evidence type="ECO:0000313" key="1">
    <source>
        <dbReference type="EMBL" id="KAF2877999.1"/>
    </source>
</evidence>
<dbReference type="EMBL" id="JAADJZ010000001">
    <property type="protein sequence ID" value="KAF2877999.1"/>
    <property type="molecule type" value="Genomic_DNA"/>
</dbReference>
<proteinExistence type="predicted"/>
<reference evidence="1 2" key="1">
    <citation type="submission" date="2020-01" db="EMBL/GenBank/DDBJ databases">
        <authorList>
            <consortium name="DOE Joint Genome Institute"/>
            <person name="Haridas S."/>
            <person name="Albert R."/>
            <person name="Binder M."/>
            <person name="Bloem J."/>
            <person name="Labutti K."/>
            <person name="Salamov A."/>
            <person name="Andreopoulos B."/>
            <person name="Baker S.E."/>
            <person name="Barry K."/>
            <person name="Bills G."/>
            <person name="Bluhm B.H."/>
            <person name="Cannon C."/>
            <person name="Castanera R."/>
            <person name="Culley D.E."/>
            <person name="Daum C."/>
            <person name="Ezra D."/>
            <person name="Gonzalez J.B."/>
            <person name="Henrissat B."/>
            <person name="Kuo A."/>
            <person name="Liang C."/>
            <person name="Lipzen A."/>
            <person name="Lutzoni F."/>
            <person name="Magnuson J."/>
            <person name="Mondo S."/>
            <person name="Nolan M."/>
            <person name="Ohm R."/>
            <person name="Pangilinan J."/>
            <person name="Park H.-J.H."/>
            <person name="Ramirez L."/>
            <person name="Alfaro M."/>
            <person name="Sun H."/>
            <person name="Tritt A."/>
            <person name="Yoshinaga Y."/>
            <person name="Zwiers L.-H.L."/>
            <person name="Turgeon B.G."/>
            <person name="Goodwin S.B."/>
            <person name="Spatafora J.W."/>
            <person name="Crous P.W."/>
            <person name="Grigoriev I.V."/>
        </authorList>
    </citation>
    <scope>NUCLEOTIDE SEQUENCE [LARGE SCALE GENOMIC DNA]</scope>
    <source>
        <strain evidence="1 2">CBS 611.86</strain>
    </source>
</reference>
<protein>
    <submittedName>
        <fullName evidence="1">Uncharacterized protein</fullName>
    </submittedName>
</protein>
<name>A0A7C8MI06_9PLEO</name>
<dbReference type="Proteomes" id="UP000481861">
    <property type="component" value="Unassembled WGS sequence"/>
</dbReference>
<keyword evidence="2" id="KW-1185">Reference proteome</keyword>
<sequence>MGRRRIMPGNPYYTGYSKKYADTKPRREELLDEAFLRLRGRADEVCAFVKLLGWRSQDWLNMSQGHSLVHGAFWLDEASRRHRCCHLARWQCWRSSFRLHRGRQRRLNIPPPDGGHEPFTVFDRHIYEQSRSAVSWSAAFTYQTFTATHA</sequence>
<evidence type="ECO:0000313" key="2">
    <source>
        <dbReference type="Proteomes" id="UP000481861"/>
    </source>
</evidence>
<organism evidence="1 2">
    <name type="scientific">Massariosphaeria phaeospora</name>
    <dbReference type="NCBI Taxonomy" id="100035"/>
    <lineage>
        <taxon>Eukaryota</taxon>
        <taxon>Fungi</taxon>
        <taxon>Dikarya</taxon>
        <taxon>Ascomycota</taxon>
        <taxon>Pezizomycotina</taxon>
        <taxon>Dothideomycetes</taxon>
        <taxon>Pleosporomycetidae</taxon>
        <taxon>Pleosporales</taxon>
        <taxon>Pleosporales incertae sedis</taxon>
        <taxon>Massariosphaeria</taxon>
    </lineage>
</organism>
<gene>
    <name evidence="1" type="ORF">BDV95DRAFT_8175</name>
</gene>
<dbReference type="AlphaFoldDB" id="A0A7C8MI06"/>
<accession>A0A7C8MI06</accession>